<protein>
    <recommendedName>
        <fullName evidence="6">Membrane-bound metal-dependent hydrolase</fullName>
    </recommendedName>
</protein>
<evidence type="ECO:0000313" key="3">
    <source>
        <dbReference type="EMBL" id="OFC58623.1"/>
    </source>
</evidence>
<proteinExistence type="predicted"/>
<gene>
    <name evidence="2" type="ORF">BAE27_06805</name>
    <name evidence="3" type="ORF">BAE30_08980</name>
</gene>
<dbReference type="Proteomes" id="UP000175707">
    <property type="component" value="Unassembled WGS sequence"/>
</dbReference>
<dbReference type="InterPro" id="IPR007404">
    <property type="entry name" value="YdjM-like"/>
</dbReference>
<dbReference type="EMBL" id="LZYE01000183">
    <property type="protein sequence ID" value="OFC35997.1"/>
    <property type="molecule type" value="Genomic_DNA"/>
</dbReference>
<evidence type="ECO:0000313" key="2">
    <source>
        <dbReference type="EMBL" id="OFC35997.1"/>
    </source>
</evidence>
<feature type="transmembrane region" description="Helical" evidence="1">
    <location>
        <begin position="20"/>
        <end position="41"/>
    </location>
</feature>
<evidence type="ECO:0000256" key="1">
    <source>
        <dbReference type="SAM" id="Phobius"/>
    </source>
</evidence>
<feature type="transmembrane region" description="Helical" evidence="1">
    <location>
        <begin position="113"/>
        <end position="132"/>
    </location>
</feature>
<keyword evidence="1" id="KW-0812">Transmembrane</keyword>
<accession>A0A1E7YV96</accession>
<evidence type="ECO:0000313" key="5">
    <source>
        <dbReference type="Proteomes" id="UP000175707"/>
    </source>
</evidence>
<dbReference type="AlphaFoldDB" id="A0A1E7YV96"/>
<comment type="caution">
    <text evidence="3">The sequence shown here is derived from an EMBL/GenBank/DDBJ whole genome shotgun (WGS) entry which is preliminary data.</text>
</comment>
<reference evidence="4 5" key="1">
    <citation type="submission" date="2016-06" db="EMBL/GenBank/DDBJ databases">
        <title>Gene turnover analysis identifies the evolutionary adaptation of the extremophile Acidithiobacillus caldus.</title>
        <authorList>
            <person name="Zhang X."/>
        </authorList>
    </citation>
    <scope>NUCLEOTIDE SEQUENCE [LARGE SCALE GENOMIC DNA]</scope>
    <source>
        <strain evidence="2 4">DX</strain>
        <strain evidence="3 5">S1</strain>
    </source>
</reference>
<evidence type="ECO:0000313" key="4">
    <source>
        <dbReference type="Proteomes" id="UP000175616"/>
    </source>
</evidence>
<organism evidence="3 5">
    <name type="scientific">Acidithiobacillus caldus</name>
    <dbReference type="NCBI Taxonomy" id="33059"/>
    <lineage>
        <taxon>Bacteria</taxon>
        <taxon>Pseudomonadati</taxon>
        <taxon>Pseudomonadota</taxon>
        <taxon>Acidithiobacillia</taxon>
        <taxon>Acidithiobacillales</taxon>
        <taxon>Acidithiobacillaceae</taxon>
        <taxon>Acidithiobacillus</taxon>
    </lineage>
</organism>
<feature type="transmembrane region" description="Helical" evidence="1">
    <location>
        <begin position="83"/>
        <end position="101"/>
    </location>
</feature>
<dbReference type="Pfam" id="PF04307">
    <property type="entry name" value="YdjM"/>
    <property type="match status" value="1"/>
</dbReference>
<feature type="transmembrane region" description="Helical" evidence="1">
    <location>
        <begin position="165"/>
        <end position="182"/>
    </location>
</feature>
<dbReference type="Proteomes" id="UP000175616">
    <property type="component" value="Unassembled WGS sequence"/>
</dbReference>
<evidence type="ECO:0008006" key="6">
    <source>
        <dbReference type="Google" id="ProtNLM"/>
    </source>
</evidence>
<dbReference type="EMBL" id="LZYH01000574">
    <property type="protein sequence ID" value="OFC58623.1"/>
    <property type="molecule type" value="Genomic_DNA"/>
</dbReference>
<name>A0A1E7YV96_9PROT</name>
<keyword evidence="1" id="KW-0472">Membrane</keyword>
<keyword evidence="1" id="KW-1133">Transmembrane helix</keyword>
<sequence length="187" mass="20921">MGGSLDMEVFAMSKIDHQIVGVSVAVLMFLFLESLGYGNYIRFGAGFLAFWGGTAPDWLEIAHAERDYNGKWQRVSLIPHRTFTHWLPLWIIPTLVLLWILPRGAAILRHPNHADVLALLLAFLAGGISHLLCDLPNPTGIPVLLPGAKHRISLRLWRSGSGFEWIEIALFWGVTFLVWAYLPGAVR</sequence>